<feature type="domain" description="Amino acid transporter transmembrane" evidence="6">
    <location>
        <begin position="38"/>
        <end position="428"/>
    </location>
</feature>
<dbReference type="FunFam" id="1.20.1740.10:FF:000052">
    <property type="entry name" value="Lysine histidine transporter-like 3"/>
    <property type="match status" value="1"/>
</dbReference>
<feature type="transmembrane region" description="Helical" evidence="5">
    <location>
        <begin position="409"/>
        <end position="430"/>
    </location>
</feature>
<feature type="transmembrane region" description="Helical" evidence="5">
    <location>
        <begin position="365"/>
        <end position="389"/>
    </location>
</feature>
<dbReference type="Pfam" id="PF01490">
    <property type="entry name" value="Aa_trans"/>
    <property type="match status" value="1"/>
</dbReference>
<keyword evidence="3 5" id="KW-1133">Transmembrane helix</keyword>
<evidence type="ECO:0000259" key="6">
    <source>
        <dbReference type="Pfam" id="PF01490"/>
    </source>
</evidence>
<evidence type="ECO:0000313" key="7">
    <source>
        <dbReference type="EMBL" id="KAG7175976.1"/>
    </source>
</evidence>
<organism evidence="7 8">
    <name type="scientific">Homarus americanus</name>
    <name type="common">American lobster</name>
    <dbReference type="NCBI Taxonomy" id="6706"/>
    <lineage>
        <taxon>Eukaryota</taxon>
        <taxon>Metazoa</taxon>
        <taxon>Ecdysozoa</taxon>
        <taxon>Arthropoda</taxon>
        <taxon>Crustacea</taxon>
        <taxon>Multicrustacea</taxon>
        <taxon>Malacostraca</taxon>
        <taxon>Eumalacostraca</taxon>
        <taxon>Eucarida</taxon>
        <taxon>Decapoda</taxon>
        <taxon>Pleocyemata</taxon>
        <taxon>Astacidea</taxon>
        <taxon>Nephropoidea</taxon>
        <taxon>Nephropidae</taxon>
        <taxon>Homarus</taxon>
    </lineage>
</organism>
<comment type="subcellular location">
    <subcellularLocation>
        <location evidence="1">Membrane</location>
        <topology evidence="1">Multi-pass membrane protein</topology>
    </subcellularLocation>
</comment>
<feature type="transmembrane region" description="Helical" evidence="5">
    <location>
        <begin position="259"/>
        <end position="282"/>
    </location>
</feature>
<dbReference type="PANTHER" id="PTHR22950">
    <property type="entry name" value="AMINO ACID TRANSPORTER"/>
    <property type="match status" value="1"/>
</dbReference>
<dbReference type="GO" id="GO:0005774">
    <property type="term" value="C:vacuolar membrane"/>
    <property type="evidence" value="ECO:0007669"/>
    <property type="project" value="TreeGrafter"/>
</dbReference>
<accession>A0A8J5NAB5</accession>
<reference evidence="7" key="1">
    <citation type="journal article" date="2021" name="Sci. Adv.">
        <title>The American lobster genome reveals insights on longevity, neural, and immune adaptations.</title>
        <authorList>
            <person name="Polinski J.M."/>
            <person name="Zimin A.V."/>
            <person name="Clark K.F."/>
            <person name="Kohn A.B."/>
            <person name="Sadowski N."/>
            <person name="Timp W."/>
            <person name="Ptitsyn A."/>
            <person name="Khanna P."/>
            <person name="Romanova D.Y."/>
            <person name="Williams P."/>
            <person name="Greenwood S.J."/>
            <person name="Moroz L.L."/>
            <person name="Walt D.R."/>
            <person name="Bodnar A.G."/>
        </authorList>
    </citation>
    <scope>NUCLEOTIDE SEQUENCE</scope>
    <source>
        <strain evidence="7">GMGI-L3</strain>
    </source>
</reference>
<evidence type="ECO:0000256" key="1">
    <source>
        <dbReference type="ARBA" id="ARBA00004141"/>
    </source>
</evidence>
<keyword evidence="4 5" id="KW-0472">Membrane</keyword>
<comment type="caution">
    <text evidence="7">The sequence shown here is derived from an EMBL/GenBank/DDBJ whole genome shotgun (WGS) entry which is preliminary data.</text>
</comment>
<dbReference type="AlphaFoldDB" id="A0A8J5NAB5"/>
<sequence length="451" mass="48471">MGGDAESPAASAASANGVFGDCKESIVEVSGGRNHKGLTMGMGAMFLVGEMAGAGVLNLPSAILNTGWAGVPMMVVLCGAVGYTGTRLALCWVIVEERWEEYRAPCRRPYPVIARQALGRPGQIVTEVALFVTLFGAGTVYLLLVSQQTHDLLYQLVPSLSQCAWTLIIGLILTPFTWLGTPKEFWPASVLAVTSTFLACLVVLSEVIIEKDLHPFPEYPNPSFNSFFLGFGSILFSLGGACIFPTIQNDMKDRSQFPHSVVITFLVLLGLYLPVSIISYGILGSQGIKENIMQSVSGKAVIMAQVFLLCHFLFAFVIVVNPVYQTIEGILNLPNELGIRRCLLRTGLMMAIVVTGLAVPEFSKILDLMGGSTITLLSFILPALCYMRLCALPGPDGLPHRKLRRWEMVLLYAIVAVGLAGGVASTWSALVGILSPKSFSTTCFSSSAFLS</sequence>
<dbReference type="EMBL" id="JAHLQT010004419">
    <property type="protein sequence ID" value="KAG7175976.1"/>
    <property type="molecule type" value="Genomic_DNA"/>
</dbReference>
<dbReference type="InterPro" id="IPR013057">
    <property type="entry name" value="AA_transpt_TM"/>
</dbReference>
<dbReference type="Gene3D" id="1.20.1740.10">
    <property type="entry name" value="Amino acid/polyamine transporter I"/>
    <property type="match status" value="1"/>
</dbReference>
<protein>
    <submittedName>
        <fullName evidence="7">Amino acid transporter AVT1A-like</fullName>
    </submittedName>
</protein>
<feature type="transmembrane region" description="Helical" evidence="5">
    <location>
        <begin position="342"/>
        <end position="359"/>
    </location>
</feature>
<dbReference type="PANTHER" id="PTHR22950:SF703">
    <property type="entry name" value="AMINO ACID TRANSPORTER TRANSMEMBRANE DOMAIN-CONTAINING PROTEIN"/>
    <property type="match status" value="1"/>
</dbReference>
<evidence type="ECO:0000256" key="4">
    <source>
        <dbReference type="ARBA" id="ARBA00023136"/>
    </source>
</evidence>
<keyword evidence="2 5" id="KW-0812">Transmembrane</keyword>
<evidence type="ECO:0000256" key="5">
    <source>
        <dbReference type="SAM" id="Phobius"/>
    </source>
</evidence>
<dbReference type="GO" id="GO:0015179">
    <property type="term" value="F:L-amino acid transmembrane transporter activity"/>
    <property type="evidence" value="ECO:0007669"/>
    <property type="project" value="TreeGrafter"/>
</dbReference>
<evidence type="ECO:0000256" key="2">
    <source>
        <dbReference type="ARBA" id="ARBA00022692"/>
    </source>
</evidence>
<evidence type="ECO:0000313" key="8">
    <source>
        <dbReference type="Proteomes" id="UP000747542"/>
    </source>
</evidence>
<name>A0A8J5NAB5_HOMAM</name>
<feature type="transmembrane region" description="Helical" evidence="5">
    <location>
        <begin position="224"/>
        <end position="247"/>
    </location>
</feature>
<feature type="transmembrane region" description="Helical" evidence="5">
    <location>
        <begin position="152"/>
        <end position="173"/>
    </location>
</feature>
<feature type="transmembrane region" description="Helical" evidence="5">
    <location>
        <begin position="43"/>
        <end position="63"/>
    </location>
</feature>
<gene>
    <name evidence="7" type="primary">AVT1A-L</name>
    <name evidence="7" type="ORF">Hamer_G016926</name>
</gene>
<proteinExistence type="predicted"/>
<keyword evidence="8" id="KW-1185">Reference proteome</keyword>
<feature type="transmembrane region" description="Helical" evidence="5">
    <location>
        <begin position="302"/>
        <end position="321"/>
    </location>
</feature>
<feature type="transmembrane region" description="Helical" evidence="5">
    <location>
        <begin position="185"/>
        <end position="204"/>
    </location>
</feature>
<dbReference type="Proteomes" id="UP000747542">
    <property type="component" value="Unassembled WGS sequence"/>
</dbReference>
<feature type="transmembrane region" description="Helical" evidence="5">
    <location>
        <begin position="69"/>
        <end position="95"/>
    </location>
</feature>
<feature type="transmembrane region" description="Helical" evidence="5">
    <location>
        <begin position="124"/>
        <end position="146"/>
    </location>
</feature>
<evidence type="ECO:0000256" key="3">
    <source>
        <dbReference type="ARBA" id="ARBA00022989"/>
    </source>
</evidence>